<dbReference type="PROSITE" id="PS52039">
    <property type="entry name" value="TOPO_IA_2"/>
    <property type="match status" value="1"/>
</dbReference>
<evidence type="ECO:0000256" key="7">
    <source>
        <dbReference type="ARBA" id="ARBA00023125"/>
    </source>
</evidence>
<dbReference type="PROSITE" id="PS50880">
    <property type="entry name" value="TOPRIM"/>
    <property type="match status" value="1"/>
</dbReference>
<dbReference type="EC" id="5.6.2.1" evidence="3"/>
<dbReference type="AlphaFoldDB" id="A0A1L4D4Z2"/>
<evidence type="ECO:0000256" key="8">
    <source>
        <dbReference type="ARBA" id="ARBA00023235"/>
    </source>
</evidence>
<evidence type="ECO:0000256" key="6">
    <source>
        <dbReference type="ARBA" id="ARBA00023029"/>
    </source>
</evidence>
<feature type="domain" description="Topo IA-type catalytic" evidence="14">
    <location>
        <begin position="155"/>
        <end position="608"/>
    </location>
</feature>
<dbReference type="InterPro" id="IPR000380">
    <property type="entry name" value="Topo_IA"/>
</dbReference>
<dbReference type="Gene3D" id="3.40.50.140">
    <property type="match status" value="1"/>
</dbReference>
<evidence type="ECO:0000256" key="5">
    <source>
        <dbReference type="ARBA" id="ARBA00022842"/>
    </source>
</evidence>
<dbReference type="GO" id="GO:0006310">
    <property type="term" value="P:DNA recombination"/>
    <property type="evidence" value="ECO:0007669"/>
    <property type="project" value="TreeGrafter"/>
</dbReference>
<keyword evidence="15" id="KW-0614">Plasmid</keyword>
<dbReference type="SUPFAM" id="SSF56712">
    <property type="entry name" value="Prokaryotic type I DNA topoisomerase"/>
    <property type="match status" value="1"/>
</dbReference>
<protein>
    <recommendedName>
        <fullName evidence="3">DNA topoisomerase</fullName>
        <ecNumber evidence="3">5.6.2.1</ecNumber>
    </recommendedName>
    <alternativeName>
        <fullName evidence="12">Omega-protein</fullName>
    </alternativeName>
    <alternativeName>
        <fullName evidence="11">Relaxing enzyme</fullName>
    </alternativeName>
    <alternativeName>
        <fullName evidence="9">Swivelase</fullName>
    </alternativeName>
    <alternativeName>
        <fullName evidence="10">Untwisting enzyme</fullName>
    </alternativeName>
</protein>
<geneLocation type="plasmid" evidence="16">
    <name>pnonnen2</name>
</geneLocation>
<dbReference type="KEGG" id="saqi:AXG55_14725"/>
<evidence type="ECO:0000256" key="2">
    <source>
        <dbReference type="ARBA" id="ARBA00009446"/>
    </source>
</evidence>
<keyword evidence="8" id="KW-0413">Isomerase</keyword>
<dbReference type="InterPro" id="IPR023405">
    <property type="entry name" value="Topo_IA_core_domain"/>
</dbReference>
<evidence type="ECO:0000256" key="4">
    <source>
        <dbReference type="ARBA" id="ARBA00022723"/>
    </source>
</evidence>
<proteinExistence type="inferred from homology"/>
<dbReference type="InterPro" id="IPR013497">
    <property type="entry name" value="Topo_IA_cen"/>
</dbReference>
<dbReference type="PANTHER" id="PTHR11390">
    <property type="entry name" value="PROKARYOTIC DNA TOPOISOMERASE"/>
    <property type="match status" value="1"/>
</dbReference>
<evidence type="ECO:0000256" key="9">
    <source>
        <dbReference type="ARBA" id="ARBA00030003"/>
    </source>
</evidence>
<evidence type="ECO:0000256" key="3">
    <source>
        <dbReference type="ARBA" id="ARBA00012891"/>
    </source>
</evidence>
<dbReference type="PANTHER" id="PTHR11390:SF21">
    <property type="entry name" value="DNA TOPOISOMERASE 3-ALPHA"/>
    <property type="match status" value="1"/>
</dbReference>
<dbReference type="GO" id="GO:0046872">
    <property type="term" value="F:metal ion binding"/>
    <property type="evidence" value="ECO:0007669"/>
    <property type="project" value="UniProtKB-KW"/>
</dbReference>
<dbReference type="GO" id="GO:0003677">
    <property type="term" value="F:DNA binding"/>
    <property type="evidence" value="ECO:0007669"/>
    <property type="project" value="UniProtKB-KW"/>
</dbReference>
<keyword evidence="4" id="KW-0479">Metal-binding</keyword>
<dbReference type="CDD" id="cd03362">
    <property type="entry name" value="TOPRIM_TopoIA_TopoIII"/>
    <property type="match status" value="1"/>
</dbReference>
<dbReference type="GO" id="GO:0043597">
    <property type="term" value="C:cytoplasmic replication fork"/>
    <property type="evidence" value="ECO:0007669"/>
    <property type="project" value="TreeGrafter"/>
</dbReference>
<dbReference type="GO" id="GO:0003917">
    <property type="term" value="F:DNA topoisomerase type I (single strand cut, ATP-independent) activity"/>
    <property type="evidence" value="ECO:0007669"/>
    <property type="project" value="UniProtKB-EC"/>
</dbReference>
<feature type="domain" description="Toprim" evidence="13">
    <location>
        <begin position="3"/>
        <end position="137"/>
    </location>
</feature>
<dbReference type="NCBIfam" id="TIGR01056">
    <property type="entry name" value="topB"/>
    <property type="match status" value="1"/>
</dbReference>
<gene>
    <name evidence="15" type="ORF">AXG55_14725</name>
</gene>
<dbReference type="InterPro" id="IPR005738">
    <property type="entry name" value="TopoIII"/>
</dbReference>
<dbReference type="Gene3D" id="1.10.460.10">
    <property type="entry name" value="Topoisomerase I, domain 2"/>
    <property type="match status" value="1"/>
</dbReference>
<keyword evidence="5" id="KW-0460">Magnesium</keyword>
<dbReference type="RefSeq" id="WP_148698936.1">
    <property type="nucleotide sequence ID" value="NZ_CP017836.1"/>
</dbReference>
<comment type="similarity">
    <text evidence="2">Belongs to the type IA topoisomerase family.</text>
</comment>
<accession>A0A1L4D4Z2</accession>
<evidence type="ECO:0000259" key="13">
    <source>
        <dbReference type="PROSITE" id="PS50880"/>
    </source>
</evidence>
<dbReference type="OrthoDB" id="9803554at2"/>
<dbReference type="Gene3D" id="2.70.20.10">
    <property type="entry name" value="Topoisomerase I, domain 3"/>
    <property type="match status" value="1"/>
</dbReference>
<evidence type="ECO:0000313" key="15">
    <source>
        <dbReference type="EMBL" id="APJ05273.1"/>
    </source>
</evidence>
<reference evidence="15 16" key="1">
    <citation type="submission" date="2016-10" db="EMBL/GenBank/DDBJ databases">
        <title>Silvanigrella aquatica sp. nov., isolated from a freshwater lake located in the Black Forest, Germany, description of Silvanigrellaceae fam. nov., Silvanigrellales ord. nov., reclassification of the order Bdellovibrionales in the class Oligoflexia, reclassification of the families Bacteriovoracaceae and Halobacteriovoraceae in the new order Bacteriovoracales ord. nov., and reclassification of the family Pseudobacteriovoracaceae in the order Oligoflexiales.</title>
        <authorList>
            <person name="Hahn M.W."/>
            <person name="Schmidt J."/>
            <person name="Koll U."/>
            <person name="Rohde M."/>
            <person name="Verbag S."/>
            <person name="Pitt A."/>
            <person name="Nakai R."/>
            <person name="Naganuma T."/>
            <person name="Lang E."/>
        </authorList>
    </citation>
    <scope>NUCLEOTIDE SEQUENCE [LARGE SCALE GENOMIC DNA]</scope>
    <source>
        <strain evidence="15 16">MWH-Nonnen-W8red</strain>
        <plasmid evidence="16">Plasmid pnonnen2</plasmid>
    </source>
</reference>
<dbReference type="PROSITE" id="PS00396">
    <property type="entry name" value="TOPO_IA_1"/>
    <property type="match status" value="1"/>
</dbReference>
<dbReference type="EMBL" id="CP017836">
    <property type="protein sequence ID" value="APJ05273.1"/>
    <property type="molecule type" value="Genomic_DNA"/>
</dbReference>
<keyword evidence="6" id="KW-0799">Topoisomerase</keyword>
<dbReference type="InterPro" id="IPR034144">
    <property type="entry name" value="TOPRIM_TopoIII"/>
</dbReference>
<dbReference type="Pfam" id="PF01751">
    <property type="entry name" value="Toprim"/>
    <property type="match status" value="1"/>
</dbReference>
<dbReference type="SMART" id="SM00437">
    <property type="entry name" value="TOP1Ac"/>
    <property type="match status" value="1"/>
</dbReference>
<dbReference type="Proteomes" id="UP000184731">
    <property type="component" value="Plasmid pnonnen2"/>
</dbReference>
<dbReference type="Gene3D" id="1.10.290.10">
    <property type="entry name" value="Topoisomerase I, domain 4"/>
    <property type="match status" value="1"/>
</dbReference>
<name>A0A1L4D4Z2_9BACT</name>
<dbReference type="NCBIfam" id="NF005829">
    <property type="entry name" value="PRK07726.1"/>
    <property type="match status" value="1"/>
</dbReference>
<dbReference type="InterPro" id="IPR013826">
    <property type="entry name" value="Topo_IA_cen_sub3"/>
</dbReference>
<dbReference type="InterPro" id="IPR013824">
    <property type="entry name" value="Topo_IA_cen_sub1"/>
</dbReference>
<dbReference type="InterPro" id="IPR023406">
    <property type="entry name" value="Topo_IA_AS"/>
</dbReference>
<dbReference type="SMART" id="SM00493">
    <property type="entry name" value="TOPRIM"/>
    <property type="match status" value="1"/>
</dbReference>
<dbReference type="InterPro" id="IPR013825">
    <property type="entry name" value="Topo_IA_cen_sub2"/>
</dbReference>
<dbReference type="InterPro" id="IPR006171">
    <property type="entry name" value="TOPRIM_dom"/>
</dbReference>
<evidence type="ECO:0000256" key="11">
    <source>
        <dbReference type="ARBA" id="ARBA00032235"/>
    </source>
</evidence>
<keyword evidence="16" id="KW-1185">Reference proteome</keyword>
<dbReference type="InterPro" id="IPR003602">
    <property type="entry name" value="Topo_IA_DNA-bd_dom"/>
</dbReference>
<dbReference type="Pfam" id="PF01131">
    <property type="entry name" value="Topoisom_bac"/>
    <property type="match status" value="1"/>
</dbReference>
<organism evidence="15 16">
    <name type="scientific">Silvanigrella aquatica</name>
    <dbReference type="NCBI Taxonomy" id="1915309"/>
    <lineage>
        <taxon>Bacteria</taxon>
        <taxon>Pseudomonadati</taxon>
        <taxon>Bdellovibrionota</taxon>
        <taxon>Oligoflexia</taxon>
        <taxon>Silvanigrellales</taxon>
        <taxon>Silvanigrellaceae</taxon>
        <taxon>Silvanigrella</taxon>
    </lineage>
</organism>
<dbReference type="CDD" id="cd00186">
    <property type="entry name" value="TOP1Ac"/>
    <property type="match status" value="1"/>
</dbReference>
<dbReference type="GO" id="GO:0006281">
    <property type="term" value="P:DNA repair"/>
    <property type="evidence" value="ECO:0007669"/>
    <property type="project" value="TreeGrafter"/>
</dbReference>
<keyword evidence="7" id="KW-0238">DNA-binding</keyword>
<dbReference type="InterPro" id="IPR003601">
    <property type="entry name" value="Topo_IA_2"/>
</dbReference>
<sequence>MSRTLIIAEKPNAGREIAEALGAHKKIDGGLESDSYVVSWAAGHLVTLKEPHEYKEEWKEWSFETLPILPERYELKISSKETQKQFNVLKKFLNAKDINRVVNACDAGREGELIFDYIYRLSGSKIPAFRLWTSAALTADAIKREFQKLKPIEDFNGLRLAARARSTADWTIGLNSTRAITLAAQKNGSKGVFSVGRVQTPTLYFILARELEIKGFKPQTFFTIKANFQTEKNEGFIANYEFQNEGKMSSQIFSSVDAKSIMTSCENKEAIIKKVDSKEGSSVPPFLFDLTDLQKECNKRFSLSAEQTLEVAQSLYEKHKCLSYPRTEFKHLTDDNRQMISGILEALKGSYDQKFLDQVEQTYKNENKRIFDSSKVGDHHALLPTSATPKNLSDIEQKVYDLVVKRFLAAFAPNHEFTSSIIAALCEDKYLFITRGKMTKKLGWKQIQNEVDEDEKDDKKEEEQKLPSLSVGDKVKITKLNLKEDKTKAPPRYNDASLLSAMQNPASKTNDKEEKEQLKICGLGTPATRAAIIKNLETKEYIKREKKNLIPTEKAFELFKMLQKYKQNFLYNPILTADWEKNLQEIEKEPKKSLQFLENLNKLTKDIVTNVKKNIN</sequence>
<evidence type="ECO:0000256" key="1">
    <source>
        <dbReference type="ARBA" id="ARBA00000213"/>
    </source>
</evidence>
<evidence type="ECO:0000256" key="12">
    <source>
        <dbReference type="ARBA" id="ARBA00032877"/>
    </source>
</evidence>
<dbReference type="PRINTS" id="PR00417">
    <property type="entry name" value="PRTPISMRASEI"/>
</dbReference>
<dbReference type="SMART" id="SM00436">
    <property type="entry name" value="TOP1Bc"/>
    <property type="match status" value="1"/>
</dbReference>
<evidence type="ECO:0000259" key="14">
    <source>
        <dbReference type="PROSITE" id="PS52039"/>
    </source>
</evidence>
<evidence type="ECO:0000256" key="10">
    <source>
        <dbReference type="ARBA" id="ARBA00031985"/>
    </source>
</evidence>
<comment type="catalytic activity">
    <reaction evidence="1">
        <text>ATP-independent breakage of single-stranded DNA, followed by passage and rejoining.</text>
        <dbReference type="EC" id="5.6.2.1"/>
    </reaction>
</comment>
<evidence type="ECO:0000313" key="16">
    <source>
        <dbReference type="Proteomes" id="UP000184731"/>
    </source>
</evidence>
<dbReference type="GO" id="GO:0006265">
    <property type="term" value="P:DNA topological change"/>
    <property type="evidence" value="ECO:0007669"/>
    <property type="project" value="InterPro"/>
</dbReference>